<evidence type="ECO:0000256" key="4">
    <source>
        <dbReference type="ARBA" id="ARBA00023263"/>
    </source>
</evidence>
<feature type="domain" description="Fimbrial-type adhesion" evidence="6">
    <location>
        <begin position="209"/>
        <end position="381"/>
    </location>
</feature>
<dbReference type="Gene3D" id="2.60.40.1090">
    <property type="entry name" value="Fimbrial-type adhesion domain"/>
    <property type="match status" value="1"/>
</dbReference>
<accession>A0A377NE69</accession>
<dbReference type="InterPro" id="IPR008966">
    <property type="entry name" value="Adhesion_dom_sf"/>
</dbReference>
<reference evidence="7 8" key="1">
    <citation type="submission" date="2018-06" db="EMBL/GenBank/DDBJ databases">
        <authorList>
            <consortium name="Pathogen Informatics"/>
            <person name="Doyle S."/>
        </authorList>
    </citation>
    <scope>NUCLEOTIDE SEQUENCE [LARGE SCALE GENOMIC DNA]</scope>
    <source>
        <strain evidence="7 8">NCTC12157</strain>
    </source>
</reference>
<protein>
    <submittedName>
        <fullName evidence="7">Fimbrial protein</fullName>
    </submittedName>
</protein>
<feature type="chain" id="PRO_5017060594" evidence="5">
    <location>
        <begin position="25"/>
        <end position="382"/>
    </location>
</feature>
<dbReference type="SUPFAM" id="SSF49401">
    <property type="entry name" value="Bacterial adhesins"/>
    <property type="match status" value="1"/>
</dbReference>
<comment type="subcellular location">
    <subcellularLocation>
        <location evidence="1">Fimbrium</location>
    </subcellularLocation>
</comment>
<evidence type="ECO:0000259" key="6">
    <source>
        <dbReference type="Pfam" id="PF00419"/>
    </source>
</evidence>
<dbReference type="AlphaFoldDB" id="A0A377NE69"/>
<dbReference type="PANTHER" id="PTHR33420:SF12">
    <property type="entry name" value="FIMBRIN-LIKE PROTEIN FIMI-RELATED"/>
    <property type="match status" value="1"/>
</dbReference>
<proteinExistence type="inferred from homology"/>
<evidence type="ECO:0000256" key="5">
    <source>
        <dbReference type="SAM" id="SignalP"/>
    </source>
</evidence>
<dbReference type="EMBL" id="UGGO01000001">
    <property type="protein sequence ID" value="STQ45094.1"/>
    <property type="molecule type" value="Genomic_DNA"/>
</dbReference>
<dbReference type="Gene3D" id="2.60.40.3310">
    <property type="match status" value="1"/>
</dbReference>
<dbReference type="Proteomes" id="UP000254304">
    <property type="component" value="Unassembled WGS sequence"/>
</dbReference>
<dbReference type="InterPro" id="IPR000259">
    <property type="entry name" value="Adhesion_dom_fimbrial"/>
</dbReference>
<evidence type="ECO:0000313" key="8">
    <source>
        <dbReference type="Proteomes" id="UP000254304"/>
    </source>
</evidence>
<comment type="similarity">
    <text evidence="2">Belongs to the fimbrial protein family.</text>
</comment>
<name>A0A377NE69_9GAMM</name>
<feature type="signal peptide" evidence="5">
    <location>
        <begin position="1"/>
        <end position="24"/>
    </location>
</feature>
<organism evidence="7 8">
    <name type="scientific">Ewingella americana</name>
    <dbReference type="NCBI Taxonomy" id="41202"/>
    <lineage>
        <taxon>Bacteria</taxon>
        <taxon>Pseudomonadati</taxon>
        <taxon>Pseudomonadota</taxon>
        <taxon>Gammaproteobacteria</taxon>
        <taxon>Enterobacterales</taxon>
        <taxon>Yersiniaceae</taxon>
        <taxon>Ewingella</taxon>
    </lineage>
</organism>
<keyword evidence="4" id="KW-0281">Fimbrium</keyword>
<dbReference type="GO" id="GO:0043709">
    <property type="term" value="P:cell adhesion involved in single-species biofilm formation"/>
    <property type="evidence" value="ECO:0007669"/>
    <property type="project" value="TreeGrafter"/>
</dbReference>
<dbReference type="GO" id="GO:0009289">
    <property type="term" value="C:pilus"/>
    <property type="evidence" value="ECO:0007669"/>
    <property type="project" value="UniProtKB-SubCell"/>
</dbReference>
<evidence type="ECO:0000313" key="7">
    <source>
        <dbReference type="EMBL" id="STQ45094.1"/>
    </source>
</evidence>
<keyword evidence="3 5" id="KW-0732">Signal</keyword>
<dbReference type="PANTHER" id="PTHR33420">
    <property type="entry name" value="FIMBRIAL SUBUNIT ELFA-RELATED"/>
    <property type="match status" value="1"/>
</dbReference>
<evidence type="ECO:0000256" key="1">
    <source>
        <dbReference type="ARBA" id="ARBA00004561"/>
    </source>
</evidence>
<evidence type="ECO:0000256" key="3">
    <source>
        <dbReference type="ARBA" id="ARBA00022729"/>
    </source>
</evidence>
<dbReference type="InterPro" id="IPR050263">
    <property type="entry name" value="Bact_Fimbrial_Adh_Pro"/>
</dbReference>
<sequence length="382" mass="40297">MNNRFTQLFIGALLMLGGVSTALANTCTYYPGSADAQYTLPLPTANISVGADIPVGTVLYRMQAGNTTALRPWWHCTTDGGKSFNVLQYLTLSNTPALVPNWTGRFAGKLYQTSVAGIGIAFVNADGYNAGQDSGALSTSPFLKYTIPIPENIDWQSFYANTMYIHFVKTGPVSGGVINGANLPTVTLTANSDAPTTGMPLTPLIYNFSGSMNVIATSCTTPDVTVNLGKHETNTFNAIGAASPWVGFNIALQNCPPMYGSYPESTSPPTGFNDQTTAPGTVVQNSITLGFTPAYGIENAAQGIFKINPATGNATGVGIQLARGSSNNNPPLVNLAQLISQSFASTSNQNFTLPFQARYIQTASKVTPGPADGRATFTINYY</sequence>
<evidence type="ECO:0000256" key="2">
    <source>
        <dbReference type="ARBA" id="ARBA00006671"/>
    </source>
</evidence>
<gene>
    <name evidence="7" type="ORF">NCTC12157_02820</name>
</gene>
<dbReference type="InterPro" id="IPR036937">
    <property type="entry name" value="Adhesion_dom_fimbrial_sf"/>
</dbReference>
<dbReference type="Pfam" id="PF00419">
    <property type="entry name" value="Fimbrial"/>
    <property type="match status" value="1"/>
</dbReference>